<comment type="caution">
    <text evidence="1">The sequence shown here is derived from an EMBL/GenBank/DDBJ whole genome shotgun (WGS) entry which is preliminary data.</text>
</comment>
<protein>
    <submittedName>
        <fullName evidence="1">Uncharacterized protein</fullName>
    </submittedName>
</protein>
<sequence length="151" mass="17291">MATTGRLKPRTLSVVIFNSNGLMPQIGQVRQFLRDHAVDVMQETFLKPSIRDPKISNYHLIRNDRVDALGGTNIYYKRSLHCVPIDPPLLSCIEVSMCRVRLESGSKRRRERIKTVSLPSKKFISSEKITFTTCIIHQSVFKIDTGQKLDF</sequence>
<proteinExistence type="predicted"/>
<dbReference type="EMBL" id="CAKOGL010000023">
    <property type="protein sequence ID" value="CAH2100836.1"/>
    <property type="molecule type" value="Genomic_DNA"/>
</dbReference>
<accession>A0AAU9USI0</accession>
<reference evidence="1" key="1">
    <citation type="submission" date="2022-03" db="EMBL/GenBank/DDBJ databases">
        <authorList>
            <person name="Tunstrom K."/>
        </authorList>
    </citation>
    <scope>NUCLEOTIDE SEQUENCE</scope>
</reference>
<dbReference type="InterPro" id="IPR036691">
    <property type="entry name" value="Endo/exonu/phosph_ase_sf"/>
</dbReference>
<dbReference type="SUPFAM" id="SSF56219">
    <property type="entry name" value="DNase I-like"/>
    <property type="match status" value="1"/>
</dbReference>
<evidence type="ECO:0000313" key="2">
    <source>
        <dbReference type="Proteomes" id="UP001153954"/>
    </source>
</evidence>
<keyword evidence="2" id="KW-1185">Reference proteome</keyword>
<dbReference type="AlphaFoldDB" id="A0AAU9USI0"/>
<dbReference type="Proteomes" id="UP001153954">
    <property type="component" value="Unassembled WGS sequence"/>
</dbReference>
<gene>
    <name evidence="1" type="ORF">EEDITHA_LOCUS15652</name>
</gene>
<evidence type="ECO:0000313" key="1">
    <source>
        <dbReference type="EMBL" id="CAH2100836.1"/>
    </source>
</evidence>
<organism evidence="1 2">
    <name type="scientific">Euphydryas editha</name>
    <name type="common">Edith's checkerspot</name>
    <dbReference type="NCBI Taxonomy" id="104508"/>
    <lineage>
        <taxon>Eukaryota</taxon>
        <taxon>Metazoa</taxon>
        <taxon>Ecdysozoa</taxon>
        <taxon>Arthropoda</taxon>
        <taxon>Hexapoda</taxon>
        <taxon>Insecta</taxon>
        <taxon>Pterygota</taxon>
        <taxon>Neoptera</taxon>
        <taxon>Endopterygota</taxon>
        <taxon>Lepidoptera</taxon>
        <taxon>Glossata</taxon>
        <taxon>Ditrysia</taxon>
        <taxon>Papilionoidea</taxon>
        <taxon>Nymphalidae</taxon>
        <taxon>Nymphalinae</taxon>
        <taxon>Euphydryas</taxon>
    </lineage>
</organism>
<name>A0AAU9USI0_EUPED</name>